<protein>
    <submittedName>
        <fullName evidence="1">Uncharacterized protein</fullName>
    </submittedName>
</protein>
<evidence type="ECO:0000313" key="2">
    <source>
        <dbReference type="Proteomes" id="UP000598120"/>
    </source>
</evidence>
<comment type="caution">
    <text evidence="1">The sequence shown here is derived from an EMBL/GenBank/DDBJ whole genome shotgun (WGS) entry which is preliminary data.</text>
</comment>
<dbReference type="EMBL" id="BMIC01000001">
    <property type="protein sequence ID" value="GFZ76187.1"/>
    <property type="molecule type" value="Genomic_DNA"/>
</dbReference>
<gene>
    <name evidence="1" type="ORF">GCM10011531_01260</name>
</gene>
<evidence type="ECO:0000313" key="1">
    <source>
        <dbReference type="EMBL" id="GFZ76187.1"/>
    </source>
</evidence>
<accession>A0A8J2TNB5</accession>
<dbReference type="Pfam" id="PF21900">
    <property type="entry name" value="DUF6920"/>
    <property type="match status" value="1"/>
</dbReference>
<organism evidence="1 2">
    <name type="scientific">Aquaticitalea lipolytica</name>
    <dbReference type="NCBI Taxonomy" id="1247562"/>
    <lineage>
        <taxon>Bacteria</taxon>
        <taxon>Pseudomonadati</taxon>
        <taxon>Bacteroidota</taxon>
        <taxon>Flavobacteriia</taxon>
        <taxon>Flavobacteriales</taxon>
        <taxon>Flavobacteriaceae</taxon>
        <taxon>Aquaticitalea</taxon>
    </lineage>
</organism>
<dbReference type="InterPro" id="IPR054213">
    <property type="entry name" value="DUF6920"/>
</dbReference>
<dbReference type="AlphaFoldDB" id="A0A8J2TNB5"/>
<dbReference type="Proteomes" id="UP000598120">
    <property type="component" value="Unassembled WGS sequence"/>
</dbReference>
<keyword evidence="2" id="KW-1185">Reference proteome</keyword>
<reference evidence="1 2" key="1">
    <citation type="journal article" date="2014" name="Int. J. Syst. Evol. Microbiol.">
        <title>Complete genome sequence of Corynebacterium casei LMG S-19264T (=DSM 44701T), isolated from a smear-ripened cheese.</title>
        <authorList>
            <consortium name="US DOE Joint Genome Institute (JGI-PGF)"/>
            <person name="Walter F."/>
            <person name="Albersmeier A."/>
            <person name="Kalinowski J."/>
            <person name="Ruckert C."/>
        </authorList>
    </citation>
    <scope>NUCLEOTIDE SEQUENCE [LARGE SCALE GENOMIC DNA]</scope>
    <source>
        <strain evidence="1 2">CGMCC 1.15295</strain>
    </source>
</reference>
<name>A0A8J2TNB5_9FLAO</name>
<proteinExistence type="predicted"/>
<sequence>MVEKEFKEVIKKKGIEKSIIIKDSNTNQIPEIVEKWIKKSGATNQINITNVHLKQKGVMRIKANSKWMPFTAEQYFNVTKPSFVWSVNVEAFPNISIVGRDKMNNENGEMLIKIMSLFPIVNEKNNPKVNSATMTRFLSEICWFPSAALNKYITWRTIDHNSAEATLTLNNISVSGIFKFNHEGDLILFETNRYFGGDVNSKLEKWEIKNVEFKTFNGYRIPNKSEVTWKLKEGDFNWLNIEIINIDYNLKDFEKK</sequence>